<accession>A0AAD4LBT8</accession>
<comment type="caution">
    <text evidence="2">The sequence shown here is derived from an EMBL/GenBank/DDBJ whole genome shotgun (WGS) entry which is preliminary data.</text>
</comment>
<proteinExistence type="predicted"/>
<protein>
    <submittedName>
        <fullName evidence="2">Uncharacterized protein</fullName>
    </submittedName>
</protein>
<dbReference type="AlphaFoldDB" id="A0AAD4LBT8"/>
<name>A0AAD4LBT8_9AGAM</name>
<reference evidence="2" key="1">
    <citation type="submission" date="2022-01" db="EMBL/GenBank/DDBJ databases">
        <title>Comparative genomics reveals a dynamic genome evolution in the ectomycorrhizal milk-cap (Lactarius) mushrooms.</title>
        <authorList>
            <consortium name="DOE Joint Genome Institute"/>
            <person name="Lebreton A."/>
            <person name="Tang N."/>
            <person name="Kuo A."/>
            <person name="LaButti K."/>
            <person name="Drula E."/>
            <person name="Barry K."/>
            <person name="Clum A."/>
            <person name="Lipzen A."/>
            <person name="Mousain D."/>
            <person name="Ng V."/>
            <person name="Wang R."/>
            <person name="Wang X."/>
            <person name="Dai Y."/>
            <person name="Henrissat B."/>
            <person name="Grigoriev I.V."/>
            <person name="Guerin-Laguette A."/>
            <person name="Yu F."/>
            <person name="Martin F.M."/>
        </authorList>
    </citation>
    <scope>NUCLEOTIDE SEQUENCE</scope>
    <source>
        <strain evidence="2">QP</strain>
    </source>
</reference>
<feature type="compositionally biased region" description="Low complexity" evidence="1">
    <location>
        <begin position="105"/>
        <end position="125"/>
    </location>
</feature>
<organism evidence="2 3">
    <name type="scientific">Lactarius akahatsu</name>
    <dbReference type="NCBI Taxonomy" id="416441"/>
    <lineage>
        <taxon>Eukaryota</taxon>
        <taxon>Fungi</taxon>
        <taxon>Dikarya</taxon>
        <taxon>Basidiomycota</taxon>
        <taxon>Agaricomycotina</taxon>
        <taxon>Agaricomycetes</taxon>
        <taxon>Russulales</taxon>
        <taxon>Russulaceae</taxon>
        <taxon>Lactarius</taxon>
    </lineage>
</organism>
<sequence>MAAGMILLWYVLRDICGNWKGRCRAWCTGVRTHSDTPWDEVVYHRCLGSFAGILVTYFFVPDMTEVDLADEDARFMGYLEINGWEGVVGEDEDRDLIEREPSTDSGSAISTSVTSTVPSVHGTPTAVRTRVSGESLDK</sequence>
<evidence type="ECO:0000313" key="2">
    <source>
        <dbReference type="EMBL" id="KAH8982415.1"/>
    </source>
</evidence>
<feature type="region of interest" description="Disordered" evidence="1">
    <location>
        <begin position="98"/>
        <end position="138"/>
    </location>
</feature>
<dbReference type="EMBL" id="JAKELL010000100">
    <property type="protein sequence ID" value="KAH8982415.1"/>
    <property type="molecule type" value="Genomic_DNA"/>
</dbReference>
<evidence type="ECO:0000256" key="1">
    <source>
        <dbReference type="SAM" id="MobiDB-lite"/>
    </source>
</evidence>
<dbReference type="Proteomes" id="UP001201163">
    <property type="component" value="Unassembled WGS sequence"/>
</dbReference>
<keyword evidence="3" id="KW-1185">Reference proteome</keyword>
<gene>
    <name evidence="2" type="ORF">EDB92DRAFT_124555</name>
</gene>
<evidence type="ECO:0000313" key="3">
    <source>
        <dbReference type="Proteomes" id="UP001201163"/>
    </source>
</evidence>